<dbReference type="RefSeq" id="WP_302929915.1">
    <property type="nucleotide sequence ID" value="NZ_JAJEPW010000069.1"/>
</dbReference>
<dbReference type="InterPro" id="IPR001206">
    <property type="entry name" value="Diacylglycerol_kinase_cat_dom"/>
</dbReference>
<dbReference type="GO" id="GO:0016301">
    <property type="term" value="F:kinase activity"/>
    <property type="evidence" value="ECO:0007669"/>
    <property type="project" value="UniProtKB-KW"/>
</dbReference>
<dbReference type="InterPro" id="IPR017438">
    <property type="entry name" value="ATP-NAD_kinase_N"/>
</dbReference>
<protein>
    <submittedName>
        <fullName evidence="2">Acylglycerol kinase family protein</fullName>
    </submittedName>
</protein>
<evidence type="ECO:0000313" key="2">
    <source>
        <dbReference type="EMBL" id="MCC2130775.1"/>
    </source>
</evidence>
<reference evidence="2" key="1">
    <citation type="submission" date="2021-10" db="EMBL/GenBank/DDBJ databases">
        <title>Anaerobic single-cell dispensing facilitates the cultivation of human gut bacteria.</title>
        <authorList>
            <person name="Afrizal A."/>
        </authorList>
    </citation>
    <scope>NUCLEOTIDE SEQUENCE</scope>
    <source>
        <strain evidence="2">CLA-AA-H272</strain>
    </source>
</reference>
<feature type="domain" description="DAGKc" evidence="1">
    <location>
        <begin position="1"/>
        <end position="102"/>
    </location>
</feature>
<dbReference type="Gene3D" id="3.40.50.10330">
    <property type="entry name" value="Probable inorganic polyphosphate/atp-NAD kinase, domain 1"/>
    <property type="match status" value="1"/>
</dbReference>
<dbReference type="SUPFAM" id="SSF111331">
    <property type="entry name" value="NAD kinase/diacylglycerol kinase-like"/>
    <property type="match status" value="1"/>
</dbReference>
<evidence type="ECO:0000259" key="1">
    <source>
        <dbReference type="PROSITE" id="PS50146"/>
    </source>
</evidence>
<accession>A0AAE3DFL7</accession>
<organism evidence="2 3">
    <name type="scientific">Brotocaccenecus cirricatena</name>
    <dbReference type="NCBI Taxonomy" id="3064195"/>
    <lineage>
        <taxon>Bacteria</taxon>
        <taxon>Bacillati</taxon>
        <taxon>Bacillota</taxon>
        <taxon>Clostridia</taxon>
        <taxon>Eubacteriales</taxon>
        <taxon>Oscillospiraceae</taxon>
        <taxon>Brotocaccenecus</taxon>
    </lineage>
</organism>
<keyword evidence="2" id="KW-0808">Transferase</keyword>
<dbReference type="AlphaFoldDB" id="A0AAE3DFL7"/>
<keyword evidence="2" id="KW-0418">Kinase</keyword>
<dbReference type="Pfam" id="PF00781">
    <property type="entry name" value="DAGK_cat"/>
    <property type="match status" value="1"/>
</dbReference>
<evidence type="ECO:0000313" key="3">
    <source>
        <dbReference type="Proteomes" id="UP001199319"/>
    </source>
</evidence>
<keyword evidence="3" id="KW-1185">Reference proteome</keyword>
<gene>
    <name evidence="2" type="ORF">LKD37_14890</name>
</gene>
<dbReference type="PROSITE" id="PS50146">
    <property type="entry name" value="DAGK"/>
    <property type="match status" value="1"/>
</dbReference>
<sequence length="102" mass="11449">MLTYHILYNPHAGSGRGQEAAYRLNALLPDDRLLFRDITEIDDYGAFFRSLRDDDRVVIAGGDGTLNRFINDTAPLRTDCGIYYFATGSGNDFLADIGGYYR</sequence>
<dbReference type="InterPro" id="IPR016064">
    <property type="entry name" value="NAD/diacylglycerol_kinase_sf"/>
</dbReference>
<dbReference type="EMBL" id="JAJEPW010000069">
    <property type="protein sequence ID" value="MCC2130775.1"/>
    <property type="molecule type" value="Genomic_DNA"/>
</dbReference>
<comment type="caution">
    <text evidence="2">The sequence shown here is derived from an EMBL/GenBank/DDBJ whole genome shotgun (WGS) entry which is preliminary data.</text>
</comment>
<name>A0AAE3DFL7_9FIRM</name>
<dbReference type="Proteomes" id="UP001199319">
    <property type="component" value="Unassembled WGS sequence"/>
</dbReference>
<proteinExistence type="predicted"/>